<keyword evidence="6" id="KW-0539">Nucleus</keyword>
<dbReference type="FunFam" id="1.10.10.60:FF:000009">
    <property type="entry name" value="transcription factor MYB1R1"/>
    <property type="match status" value="1"/>
</dbReference>
<dbReference type="PROSITE" id="PS50090">
    <property type="entry name" value="MYB_LIKE"/>
    <property type="match status" value="1"/>
</dbReference>
<evidence type="ECO:0000259" key="9">
    <source>
        <dbReference type="PROSITE" id="PS51293"/>
    </source>
</evidence>
<dbReference type="Proteomes" id="UP001190926">
    <property type="component" value="Unassembled WGS sequence"/>
</dbReference>
<feature type="domain" description="HTH myb-type" evidence="10">
    <location>
        <begin position="169"/>
        <end position="225"/>
    </location>
</feature>
<dbReference type="GO" id="GO:0005634">
    <property type="term" value="C:nucleus"/>
    <property type="evidence" value="ECO:0007669"/>
    <property type="project" value="UniProtKB-SubCell"/>
</dbReference>
<protein>
    <submittedName>
        <fullName evidence="11">Duplicated homeodomain-like superfamily protein</fullName>
    </submittedName>
</protein>
<dbReference type="PANTHER" id="PTHR44042:SF54">
    <property type="entry name" value="MYB-LIKE DNA-BINDING DOMAIN, SHAQKYF CLASS PROTEIN"/>
    <property type="match status" value="1"/>
</dbReference>
<organism evidence="11 12">
    <name type="scientific">Perilla frutescens var. hirtella</name>
    <name type="common">Perilla citriodora</name>
    <name type="synonym">Perilla setoyensis</name>
    <dbReference type="NCBI Taxonomy" id="608512"/>
    <lineage>
        <taxon>Eukaryota</taxon>
        <taxon>Viridiplantae</taxon>
        <taxon>Streptophyta</taxon>
        <taxon>Embryophyta</taxon>
        <taxon>Tracheophyta</taxon>
        <taxon>Spermatophyta</taxon>
        <taxon>Magnoliopsida</taxon>
        <taxon>eudicotyledons</taxon>
        <taxon>Gunneridae</taxon>
        <taxon>Pentapetalae</taxon>
        <taxon>asterids</taxon>
        <taxon>lamiids</taxon>
        <taxon>Lamiales</taxon>
        <taxon>Lamiaceae</taxon>
        <taxon>Nepetoideae</taxon>
        <taxon>Elsholtzieae</taxon>
        <taxon>Perilla</taxon>
    </lineage>
</organism>
<accession>A0AAD4IYN1</accession>
<dbReference type="FunFam" id="1.10.10.60:FF:000154">
    <property type="entry name" value="Transcription factor SRM1"/>
    <property type="match status" value="1"/>
</dbReference>
<evidence type="ECO:0000256" key="5">
    <source>
        <dbReference type="ARBA" id="ARBA00023163"/>
    </source>
</evidence>
<keyword evidence="3" id="KW-0805">Transcription regulation</keyword>
<evidence type="ECO:0000313" key="11">
    <source>
        <dbReference type="EMBL" id="KAH6823536.1"/>
    </source>
</evidence>
<dbReference type="Gene3D" id="1.10.10.60">
    <property type="entry name" value="Homeodomain-like"/>
    <property type="match status" value="2"/>
</dbReference>
<evidence type="ECO:0000259" key="8">
    <source>
        <dbReference type="PROSITE" id="PS50090"/>
    </source>
</evidence>
<dbReference type="PROSITE" id="PS51294">
    <property type="entry name" value="HTH_MYB"/>
    <property type="match status" value="1"/>
</dbReference>
<dbReference type="PROSITE" id="PS51293">
    <property type="entry name" value="SANT"/>
    <property type="match status" value="1"/>
</dbReference>
<keyword evidence="2" id="KW-0217">Developmental protein</keyword>
<dbReference type="InterPro" id="IPR009057">
    <property type="entry name" value="Homeodomain-like_sf"/>
</dbReference>
<dbReference type="InterPro" id="IPR017884">
    <property type="entry name" value="SANT_dom"/>
</dbReference>
<dbReference type="AlphaFoldDB" id="A0AAD4IYN1"/>
<dbReference type="InterPro" id="IPR001005">
    <property type="entry name" value="SANT/Myb"/>
</dbReference>
<dbReference type="GO" id="GO:0048262">
    <property type="term" value="P:determination of dorsal/ventral asymmetry"/>
    <property type="evidence" value="ECO:0007669"/>
    <property type="project" value="UniProtKB-ARBA"/>
</dbReference>
<evidence type="ECO:0000256" key="2">
    <source>
        <dbReference type="ARBA" id="ARBA00022473"/>
    </source>
</evidence>
<dbReference type="Pfam" id="PF00249">
    <property type="entry name" value="Myb_DNA-binding"/>
    <property type="match status" value="1"/>
</dbReference>
<keyword evidence="12" id="KW-1185">Reference proteome</keyword>
<dbReference type="InterPro" id="IPR017930">
    <property type="entry name" value="Myb_dom"/>
</dbReference>
<evidence type="ECO:0000313" key="12">
    <source>
        <dbReference type="Proteomes" id="UP001190926"/>
    </source>
</evidence>
<feature type="compositionally biased region" description="Pro residues" evidence="7">
    <location>
        <begin position="38"/>
        <end position="51"/>
    </location>
</feature>
<sequence>MEWSSDFYHFSPLDESLYDLPSPPPPPVGMPRSLYGLPSPPPPIEMPPPVGMPRSLYGLPSPPPPVEMPRPREWTREENKLFENALAEIDPTSPAFFQNIACRVPSKSIQEIKVHYEALVHDVEMIESGNFPVPDYPTMKPARKEKMEGKKKKKDVGPPSTAAKTKSGQPRRRGVPWTEEEHQLFLMGLNKYGKGDWRSIYRYHVISKTPTQVASHAQKYFRRQNSTTPPNRRRPSIHDIHTVDPAIAAAAAAAAAAGPAFPTLHHTYGGHVLEQNPPFMPIVNSSFPAAPAVFNQANGYNMNNPLPSCYFPSLWG</sequence>
<comment type="subcellular location">
    <subcellularLocation>
        <location evidence="1">Nucleus</location>
    </subcellularLocation>
</comment>
<dbReference type="SMART" id="SM00717">
    <property type="entry name" value="SANT"/>
    <property type="match status" value="2"/>
</dbReference>
<dbReference type="CDD" id="cd00167">
    <property type="entry name" value="SANT"/>
    <property type="match status" value="2"/>
</dbReference>
<feature type="region of interest" description="Disordered" evidence="7">
    <location>
        <begin position="136"/>
        <end position="175"/>
    </location>
</feature>
<feature type="domain" description="SANT" evidence="9">
    <location>
        <begin position="172"/>
        <end position="225"/>
    </location>
</feature>
<dbReference type="GO" id="GO:0009908">
    <property type="term" value="P:flower development"/>
    <property type="evidence" value="ECO:0007669"/>
    <property type="project" value="UniProtKB-ARBA"/>
</dbReference>
<dbReference type="GO" id="GO:0003677">
    <property type="term" value="F:DNA binding"/>
    <property type="evidence" value="ECO:0007669"/>
    <property type="project" value="UniProtKB-KW"/>
</dbReference>
<feature type="region of interest" description="Disordered" evidence="7">
    <location>
        <begin position="20"/>
        <end position="71"/>
    </location>
</feature>
<dbReference type="NCBIfam" id="TIGR01557">
    <property type="entry name" value="myb_SHAQKYF"/>
    <property type="match status" value="1"/>
</dbReference>
<reference evidence="11 12" key="1">
    <citation type="journal article" date="2021" name="Nat. Commun.">
        <title>Incipient diploidization of the medicinal plant Perilla within 10,000 years.</title>
        <authorList>
            <person name="Zhang Y."/>
            <person name="Shen Q."/>
            <person name="Leng L."/>
            <person name="Zhang D."/>
            <person name="Chen S."/>
            <person name="Shi Y."/>
            <person name="Ning Z."/>
            <person name="Chen S."/>
        </authorList>
    </citation>
    <scope>NUCLEOTIDE SEQUENCE [LARGE SCALE GENOMIC DNA]</scope>
    <source>
        <strain evidence="12">cv. PC099</strain>
    </source>
</reference>
<gene>
    <name evidence="11" type="ORF">C2S53_012298</name>
</gene>
<dbReference type="SUPFAM" id="SSF46689">
    <property type="entry name" value="Homeodomain-like"/>
    <property type="match status" value="2"/>
</dbReference>
<comment type="caution">
    <text evidence="11">The sequence shown here is derived from an EMBL/GenBank/DDBJ whole genome shotgun (WGS) entry which is preliminary data.</text>
</comment>
<keyword evidence="5" id="KW-0804">Transcription</keyword>
<proteinExistence type="predicted"/>
<dbReference type="InterPro" id="IPR006447">
    <property type="entry name" value="Myb_dom_plants"/>
</dbReference>
<evidence type="ECO:0000256" key="3">
    <source>
        <dbReference type="ARBA" id="ARBA00023015"/>
    </source>
</evidence>
<evidence type="ECO:0000256" key="7">
    <source>
        <dbReference type="SAM" id="MobiDB-lite"/>
    </source>
</evidence>
<keyword evidence="4" id="KW-0238">DNA-binding</keyword>
<evidence type="ECO:0000256" key="4">
    <source>
        <dbReference type="ARBA" id="ARBA00023125"/>
    </source>
</evidence>
<evidence type="ECO:0000259" key="10">
    <source>
        <dbReference type="PROSITE" id="PS51294"/>
    </source>
</evidence>
<evidence type="ECO:0000256" key="6">
    <source>
        <dbReference type="ARBA" id="ARBA00023242"/>
    </source>
</evidence>
<feature type="domain" description="Myb-like" evidence="8">
    <location>
        <begin position="169"/>
        <end position="221"/>
    </location>
</feature>
<evidence type="ECO:0000256" key="1">
    <source>
        <dbReference type="ARBA" id="ARBA00004123"/>
    </source>
</evidence>
<name>A0AAD4IYN1_PERFH</name>
<dbReference type="PANTHER" id="PTHR44042">
    <property type="entry name" value="DUPLICATED HOMEODOMAIN-LIKE SUPERFAMILY PROTEIN-RELATED"/>
    <property type="match status" value="1"/>
</dbReference>
<dbReference type="EMBL" id="SDAM02000779">
    <property type="protein sequence ID" value="KAH6823536.1"/>
    <property type="molecule type" value="Genomic_DNA"/>
</dbReference>